<reference evidence="1" key="2">
    <citation type="journal article" date="2022" name="New Phytol.">
        <title>Evolutionary transition to the ectomycorrhizal habit in the genomes of a hyperdiverse lineage of mushroom-forming fungi.</title>
        <authorList>
            <person name="Looney B."/>
            <person name="Miyauchi S."/>
            <person name="Morin E."/>
            <person name="Drula E."/>
            <person name="Courty P.E."/>
            <person name="Kohler A."/>
            <person name="Kuo A."/>
            <person name="LaButti K."/>
            <person name="Pangilinan J."/>
            <person name="Lipzen A."/>
            <person name="Riley R."/>
            <person name="Andreopoulos W."/>
            <person name="He G."/>
            <person name="Johnson J."/>
            <person name="Nolan M."/>
            <person name="Tritt A."/>
            <person name="Barry K.W."/>
            <person name="Grigoriev I.V."/>
            <person name="Nagy L.G."/>
            <person name="Hibbett D."/>
            <person name="Henrissat B."/>
            <person name="Matheny P.B."/>
            <person name="Labbe J."/>
            <person name="Martin F.M."/>
        </authorList>
    </citation>
    <scope>NUCLEOTIDE SEQUENCE</scope>
    <source>
        <strain evidence="1">HHB10654</strain>
    </source>
</reference>
<organism evidence="1 2">
    <name type="scientific">Artomyces pyxidatus</name>
    <dbReference type="NCBI Taxonomy" id="48021"/>
    <lineage>
        <taxon>Eukaryota</taxon>
        <taxon>Fungi</taxon>
        <taxon>Dikarya</taxon>
        <taxon>Basidiomycota</taxon>
        <taxon>Agaricomycotina</taxon>
        <taxon>Agaricomycetes</taxon>
        <taxon>Russulales</taxon>
        <taxon>Auriscalpiaceae</taxon>
        <taxon>Artomyces</taxon>
    </lineage>
</organism>
<proteinExistence type="predicted"/>
<gene>
    <name evidence="1" type="ORF">BV25DRAFT_1779694</name>
</gene>
<feature type="non-terminal residue" evidence="1">
    <location>
        <position position="1"/>
    </location>
</feature>
<sequence>PTVPKGMQDPGASRKLAVEEDSELKGDVDEVEAYALATEMMAGQEPRTIEKARRSPDWQKWEATINDELERMERMGIWKLVPKP</sequence>
<evidence type="ECO:0000313" key="2">
    <source>
        <dbReference type="Proteomes" id="UP000814140"/>
    </source>
</evidence>
<reference evidence="1" key="1">
    <citation type="submission" date="2021-03" db="EMBL/GenBank/DDBJ databases">
        <authorList>
            <consortium name="DOE Joint Genome Institute"/>
            <person name="Ahrendt S."/>
            <person name="Looney B.P."/>
            <person name="Miyauchi S."/>
            <person name="Morin E."/>
            <person name="Drula E."/>
            <person name="Courty P.E."/>
            <person name="Chicoki N."/>
            <person name="Fauchery L."/>
            <person name="Kohler A."/>
            <person name="Kuo A."/>
            <person name="Labutti K."/>
            <person name="Pangilinan J."/>
            <person name="Lipzen A."/>
            <person name="Riley R."/>
            <person name="Andreopoulos W."/>
            <person name="He G."/>
            <person name="Johnson J."/>
            <person name="Barry K.W."/>
            <person name="Grigoriev I.V."/>
            <person name="Nagy L."/>
            <person name="Hibbett D."/>
            <person name="Henrissat B."/>
            <person name="Matheny P.B."/>
            <person name="Labbe J."/>
            <person name="Martin F."/>
        </authorList>
    </citation>
    <scope>NUCLEOTIDE SEQUENCE</scope>
    <source>
        <strain evidence="1">HHB10654</strain>
    </source>
</reference>
<dbReference type="EMBL" id="MU277286">
    <property type="protein sequence ID" value="KAI0055579.1"/>
    <property type="molecule type" value="Genomic_DNA"/>
</dbReference>
<accession>A0ACB8SGC4</accession>
<evidence type="ECO:0000313" key="1">
    <source>
        <dbReference type="EMBL" id="KAI0055579.1"/>
    </source>
</evidence>
<comment type="caution">
    <text evidence="1">The sequence shown here is derived from an EMBL/GenBank/DDBJ whole genome shotgun (WGS) entry which is preliminary data.</text>
</comment>
<dbReference type="Proteomes" id="UP000814140">
    <property type="component" value="Unassembled WGS sequence"/>
</dbReference>
<keyword evidence="2" id="KW-1185">Reference proteome</keyword>
<name>A0ACB8SGC4_9AGAM</name>
<protein>
    <submittedName>
        <fullName evidence="1">Uncharacterized protein</fullName>
    </submittedName>
</protein>
<feature type="non-terminal residue" evidence="1">
    <location>
        <position position="84"/>
    </location>
</feature>